<comment type="caution">
    <text evidence="2">The sequence shown here is derived from an EMBL/GenBank/DDBJ whole genome shotgun (WGS) entry which is preliminary data.</text>
</comment>
<dbReference type="STRING" id="33007.HMPREF3198_01595"/>
<evidence type="ECO:0000313" key="3">
    <source>
        <dbReference type="Proteomes" id="UP000235122"/>
    </source>
</evidence>
<keyword evidence="3" id="KW-1185">Reference proteome</keyword>
<sequence>MVGARRKQVKRTGEVPEEVRRLLLDAGALDAEIASLSKHLDQNQKLRPLPLEQHPCRVSVIVPAYNAAATLGRTLTSLGSQSLPATDYEVLVILNGPEDGSSKLLEEFGQQNQYSNLRWVRADRKGAGRARNIGLSMARGAYVTFVDADDAVEPHFLEQLLAHAGKDVISVAPIVNYVGSAPQAQNSLADRINNNAGKEVAVDSVPWMLGFNACKLLPAKIAAALSYREDLESGEDVVYFASALAGKGLHFHFPDQEGGAYLRFLTPDSVSRQEVSYAFNVRARLDCVRALEQARKAENSAVITSLISAQYGFAVRYLQAYPEKADLVEADLAERSLLAFPWQKVNEGKATNLVFAYCFSPFSDTSATVAAKVVADLGAISDVISNDMSKLRRKDQSLSVIADRWIEHKSVVNAPVSFSGWEPTVSFAHQAVAVAERQAAAGSGYRTMYSRALWAASHVAAFLFKRRHPQVRWTAEFSDPLRRDVTGNLRSGTFSEGDMSKMMLRYLSQQGYQLLEQNSYFELIEICTFLAADELIFTNDNQLDYMVADYPDDIRRLVKAKATVRHHPTPPAASYEVVESDYKMPSGVVNIAYFGAFYKNRGLDDVFVALRNLSQAEQRKVRFHVFCNKPKEVKERVTSYGIDLLTYVNGYLPYLEFLNVCKQCQVLLLNDAICLDTMPINPFLPSKYADYLGAGRDIWALVEPGSSLAKANVAYKCQAGNSAAILKQLRTIIAQQA</sequence>
<dbReference type="SUPFAM" id="SSF53448">
    <property type="entry name" value="Nucleotide-diphospho-sugar transferases"/>
    <property type="match status" value="1"/>
</dbReference>
<dbReference type="InterPro" id="IPR001173">
    <property type="entry name" value="Glyco_trans_2-like"/>
</dbReference>
<dbReference type="Gene3D" id="3.90.550.10">
    <property type="entry name" value="Spore Coat Polysaccharide Biosynthesis Protein SpsA, Chain A"/>
    <property type="match status" value="1"/>
</dbReference>
<dbReference type="EMBL" id="PKKO01000002">
    <property type="protein sequence ID" value="PKY72656.1"/>
    <property type="molecule type" value="Genomic_DNA"/>
</dbReference>
<dbReference type="AlphaFoldDB" id="A0A2I1INF7"/>
<feature type="domain" description="Glycosyltransferase 2-like" evidence="1">
    <location>
        <begin position="59"/>
        <end position="178"/>
    </location>
</feature>
<reference evidence="2 3" key="1">
    <citation type="submission" date="2017-12" db="EMBL/GenBank/DDBJ databases">
        <title>Phylogenetic diversity of female urinary microbiome.</title>
        <authorList>
            <person name="Thomas-White K."/>
            <person name="Wolfe A.J."/>
        </authorList>
    </citation>
    <scope>NUCLEOTIDE SEQUENCE [LARGE SCALE GENOMIC DNA]</scope>
    <source>
        <strain evidence="2 3">UMB0402</strain>
    </source>
</reference>
<dbReference type="PANTHER" id="PTHR43685">
    <property type="entry name" value="GLYCOSYLTRANSFERASE"/>
    <property type="match status" value="1"/>
</dbReference>
<dbReference type="Proteomes" id="UP000235122">
    <property type="component" value="Unassembled WGS sequence"/>
</dbReference>
<dbReference type="Pfam" id="PF00535">
    <property type="entry name" value="Glycos_transf_2"/>
    <property type="match status" value="1"/>
</dbReference>
<accession>A0A2I1INF7</accession>
<protein>
    <recommendedName>
        <fullName evidence="1">Glycosyltransferase 2-like domain-containing protein</fullName>
    </recommendedName>
</protein>
<dbReference type="InterPro" id="IPR050834">
    <property type="entry name" value="Glycosyltransf_2"/>
</dbReference>
<organism evidence="2 3">
    <name type="scientific">Winkia neuii</name>
    <dbReference type="NCBI Taxonomy" id="33007"/>
    <lineage>
        <taxon>Bacteria</taxon>
        <taxon>Bacillati</taxon>
        <taxon>Actinomycetota</taxon>
        <taxon>Actinomycetes</taxon>
        <taxon>Actinomycetales</taxon>
        <taxon>Actinomycetaceae</taxon>
        <taxon>Winkia</taxon>
    </lineage>
</organism>
<dbReference type="PANTHER" id="PTHR43685:SF2">
    <property type="entry name" value="GLYCOSYLTRANSFERASE 2-LIKE DOMAIN-CONTAINING PROTEIN"/>
    <property type="match status" value="1"/>
</dbReference>
<dbReference type="CDD" id="cd00761">
    <property type="entry name" value="Glyco_tranf_GTA_type"/>
    <property type="match status" value="1"/>
</dbReference>
<name>A0A2I1INF7_9ACTO</name>
<proteinExistence type="predicted"/>
<evidence type="ECO:0000313" key="2">
    <source>
        <dbReference type="EMBL" id="PKY72656.1"/>
    </source>
</evidence>
<gene>
    <name evidence="2" type="ORF">CYJ19_03150</name>
</gene>
<dbReference type="InterPro" id="IPR029044">
    <property type="entry name" value="Nucleotide-diphossugar_trans"/>
</dbReference>
<dbReference type="SUPFAM" id="SSF53756">
    <property type="entry name" value="UDP-Glycosyltransferase/glycogen phosphorylase"/>
    <property type="match status" value="1"/>
</dbReference>
<evidence type="ECO:0000259" key="1">
    <source>
        <dbReference type="Pfam" id="PF00535"/>
    </source>
</evidence>